<dbReference type="InterPro" id="IPR000873">
    <property type="entry name" value="AMP-dep_synth/lig_dom"/>
</dbReference>
<dbReference type="NCBIfam" id="TIGR01733">
    <property type="entry name" value="AA-adenyl-dom"/>
    <property type="match status" value="1"/>
</dbReference>
<dbReference type="InterPro" id="IPR020806">
    <property type="entry name" value="PKS_PP-bd"/>
</dbReference>
<reference evidence="6 7" key="1">
    <citation type="submission" date="2018-06" db="EMBL/GenBank/DDBJ databases">
        <title>Sphaerisporangium craniellae sp. nov., isolated from a marine sponge in the South China Sea.</title>
        <authorList>
            <person name="Li L."/>
        </authorList>
    </citation>
    <scope>NUCLEOTIDE SEQUENCE [LARGE SCALE GENOMIC DNA]</scope>
    <source>
        <strain evidence="6 7">CCTCC AA 208026</strain>
    </source>
</reference>
<dbReference type="GO" id="GO:0072330">
    <property type="term" value="P:monocarboxylic acid biosynthetic process"/>
    <property type="evidence" value="ECO:0007669"/>
    <property type="project" value="UniProtKB-ARBA"/>
</dbReference>
<dbReference type="Gene3D" id="3.30.300.30">
    <property type="match status" value="1"/>
</dbReference>
<dbReference type="Gene3D" id="3.40.50.980">
    <property type="match status" value="2"/>
</dbReference>
<dbReference type="InterPro" id="IPR010071">
    <property type="entry name" value="AA_adenyl_dom"/>
</dbReference>
<dbReference type="CDD" id="cd12116">
    <property type="entry name" value="A_NRPS_Ta1_like"/>
    <property type="match status" value="1"/>
</dbReference>
<dbReference type="PROSITE" id="PS00455">
    <property type="entry name" value="AMP_BINDING"/>
    <property type="match status" value="1"/>
</dbReference>
<dbReference type="InterPro" id="IPR020802">
    <property type="entry name" value="TesA-like"/>
</dbReference>
<evidence type="ECO:0000256" key="2">
    <source>
        <dbReference type="ARBA" id="ARBA00022450"/>
    </source>
</evidence>
<dbReference type="InterPro" id="IPR045851">
    <property type="entry name" value="AMP-bd_C_sf"/>
</dbReference>
<protein>
    <submittedName>
        <fullName evidence="6">Non-ribosomal peptide synthetase</fullName>
    </submittedName>
</protein>
<dbReference type="PANTHER" id="PTHR45527:SF1">
    <property type="entry name" value="FATTY ACID SYNTHASE"/>
    <property type="match status" value="1"/>
</dbReference>
<sequence>MTEPTELSERLARLSPAQRALLDKRMRDLSPPPAAQSSIPRRSDPRRARLTVDQERIWLIHQFDPADPAYNVFFASRLRGPLDTAALRRAVDAFVARHEAMRTTFELDGLTPVQVVHECLSVAVWHEDLRGVPAALREEEMLRLATEEVRTPFDIVHGPLLRVALFRMDEREHVLAGTVDHLVWDRSSMGIFNAEIAELYSAYATGREPRLPAIEIHYPDYAEWQPRWMREEVLGKHLPYWKKRLEGAELVLELPTDRPRPPVQTFHGARHQFRLPAGLTQAIRDLARREEVTVNVALLAAWQLLLHRLTGQRDIVVGTTSSTRARPETEPMVGYFLTMLPLRTTIDRGMTVAELLRAARTTMVGAFDHNDIPFGTLLDELDVERDPSRTPVYQTSFIYVDFLHEDAAPMEGLEVEELMLDNFTAKDDVTLGFFDDRSLGQDRFFGMLEYNTDLFDPSTIARMSRQLERLLEQMVAEPGRPVGELELFAPGEAETVLVEWNRTAAAREPGLCLEDLVRRQARATPGAVAVSCGDERLTYAELVGRAGRLAAHLQAEGVGDETVVGVCLERSCDLVVGLLAVLMAGGAYLPLDPRHPPLRLAVMAADAGTRLVLTREDLLDVVAGCPGGRVRVDADAEAIAGAPPVPREPVLRDERLAYVIYTSGSTGRPKGVEVTHRALVNLLLAMAGEVGLGEGDVLTAVTSVSFDIAGLELYAPLITGGRVAVVRAEDAQDGHRLAALLAREGATVMQATPATWQLLVEAGWSDAAGMRILVGGEALPPALAERLVRQPGRTWNVYGPTETTIWSTAHRMDAGTEPISIGRPLANTQAYVLGERLEPVPVGVPGDLYLGGDGVARGYRGRPGLTAERFVPDHIGGRPGARLYATGDRVRLREDGSLVFLGRGDGQIKLRGFRIELGEVEARLEDHPAVRRAVAMLREDRPGDPRLVAYIEGDAPRPGELRDHLRASLPDYMIPSAFVQVGVFPLTTSGKIDRKALPEPPSERSAADYAPPRDPVELEVARVWEEVLGVAPIGVHDGFFDLGGHSLLVLRLMAEIERRFGRRLPMAAIFQGATVERFARMLREGYQEETGVHLVRIGGDGTGSPVFFAHPAGSEVVCYMPFARHVEPAGRPLYALASPPPVDGALPFPRFEDRAAAYAELIRQVQPHGPYHLAGWCYGGSNAYAVARELEDAGEMVSVVLIDSHAPEPVAAGEEPDRAEIVEAVAANLIWDYGAALKPLAELHAMTPEEHLDYLLGLARAADYLPPDAGREQIAEVLDLWVANLRLLWNYRPSPLKGRITLVRAAEEEHDIAARWRELAAGDLDVREAEGNHYTVMRAPRVQAVAAVINEVFREHTVLRQDIGTEGAHA</sequence>
<gene>
    <name evidence="6" type="ORF">DQ384_29960</name>
</gene>
<dbReference type="SMART" id="SM00824">
    <property type="entry name" value="PKS_TE"/>
    <property type="match status" value="1"/>
</dbReference>
<evidence type="ECO:0000313" key="7">
    <source>
        <dbReference type="Proteomes" id="UP000253094"/>
    </source>
</evidence>
<comment type="cofactor">
    <cofactor evidence="1">
        <name>pantetheine 4'-phosphate</name>
        <dbReference type="ChEBI" id="CHEBI:47942"/>
    </cofactor>
</comment>
<comment type="caution">
    <text evidence="6">The sequence shown here is derived from an EMBL/GenBank/DDBJ whole genome shotgun (WGS) entry which is preliminary data.</text>
</comment>
<dbReference type="InterPro" id="IPR023213">
    <property type="entry name" value="CAT-like_dom_sf"/>
</dbReference>
<dbReference type="GO" id="GO:0047527">
    <property type="term" value="F:2,3-dihydroxybenzoate-serine ligase activity"/>
    <property type="evidence" value="ECO:0007669"/>
    <property type="project" value="TreeGrafter"/>
</dbReference>
<dbReference type="FunFam" id="3.40.50.980:FF:000001">
    <property type="entry name" value="Non-ribosomal peptide synthetase"/>
    <property type="match status" value="1"/>
</dbReference>
<dbReference type="SUPFAM" id="SSF47336">
    <property type="entry name" value="ACP-like"/>
    <property type="match status" value="1"/>
</dbReference>
<dbReference type="InterPro" id="IPR020845">
    <property type="entry name" value="AMP-binding_CS"/>
</dbReference>
<evidence type="ECO:0000259" key="5">
    <source>
        <dbReference type="PROSITE" id="PS50075"/>
    </source>
</evidence>
<dbReference type="SMART" id="SM00823">
    <property type="entry name" value="PKS_PP"/>
    <property type="match status" value="1"/>
</dbReference>
<evidence type="ECO:0000256" key="1">
    <source>
        <dbReference type="ARBA" id="ARBA00001957"/>
    </source>
</evidence>
<dbReference type="Pfam" id="PF00550">
    <property type="entry name" value="PP-binding"/>
    <property type="match status" value="1"/>
</dbReference>
<evidence type="ECO:0000256" key="4">
    <source>
        <dbReference type="SAM" id="MobiDB-lite"/>
    </source>
</evidence>
<feature type="domain" description="Carrier" evidence="5">
    <location>
        <begin position="1011"/>
        <end position="1086"/>
    </location>
</feature>
<dbReference type="InterPro" id="IPR009081">
    <property type="entry name" value="PP-bd_ACP"/>
</dbReference>
<dbReference type="GO" id="GO:0005829">
    <property type="term" value="C:cytosol"/>
    <property type="evidence" value="ECO:0007669"/>
    <property type="project" value="TreeGrafter"/>
</dbReference>
<dbReference type="InterPro" id="IPR001242">
    <property type="entry name" value="Condensation_dom"/>
</dbReference>
<dbReference type="FunFam" id="1.10.1200.10:FF:000016">
    <property type="entry name" value="Non-ribosomal peptide synthase"/>
    <property type="match status" value="1"/>
</dbReference>
<dbReference type="Proteomes" id="UP000253094">
    <property type="component" value="Unassembled WGS sequence"/>
</dbReference>
<dbReference type="FunFam" id="3.30.300.30:FF:000010">
    <property type="entry name" value="Enterobactin synthetase component F"/>
    <property type="match status" value="1"/>
</dbReference>
<dbReference type="Pfam" id="PF00501">
    <property type="entry name" value="AMP-binding"/>
    <property type="match status" value="1"/>
</dbReference>
<evidence type="ECO:0000313" key="6">
    <source>
        <dbReference type="EMBL" id="RCG26199.1"/>
    </source>
</evidence>
<dbReference type="SUPFAM" id="SSF53474">
    <property type="entry name" value="alpha/beta-Hydrolases"/>
    <property type="match status" value="1"/>
</dbReference>
<dbReference type="InterPro" id="IPR036736">
    <property type="entry name" value="ACP-like_sf"/>
</dbReference>
<proteinExistence type="predicted"/>
<name>A0A367F8C8_9ACTN</name>
<dbReference type="Gene3D" id="3.30.559.30">
    <property type="entry name" value="Nonribosomal peptide synthetase, condensation domain"/>
    <property type="match status" value="1"/>
</dbReference>
<dbReference type="Pfam" id="PF13193">
    <property type="entry name" value="AMP-binding_C"/>
    <property type="match status" value="1"/>
</dbReference>
<dbReference type="InterPro" id="IPR001031">
    <property type="entry name" value="Thioesterase"/>
</dbReference>
<dbReference type="GO" id="GO:0031177">
    <property type="term" value="F:phosphopantetheine binding"/>
    <property type="evidence" value="ECO:0007669"/>
    <property type="project" value="InterPro"/>
</dbReference>
<dbReference type="Gene3D" id="3.30.559.10">
    <property type="entry name" value="Chloramphenicol acetyltransferase-like domain"/>
    <property type="match status" value="1"/>
</dbReference>
<dbReference type="InterPro" id="IPR029058">
    <property type="entry name" value="AB_hydrolase_fold"/>
</dbReference>
<dbReference type="GO" id="GO:0009239">
    <property type="term" value="P:enterobactin biosynthetic process"/>
    <property type="evidence" value="ECO:0007669"/>
    <property type="project" value="TreeGrafter"/>
</dbReference>
<accession>A0A367F8C8</accession>
<evidence type="ECO:0000256" key="3">
    <source>
        <dbReference type="ARBA" id="ARBA00022553"/>
    </source>
</evidence>
<dbReference type="Gene3D" id="2.30.38.10">
    <property type="entry name" value="Luciferase, Domain 3"/>
    <property type="match status" value="1"/>
</dbReference>
<dbReference type="EMBL" id="QOIL01000020">
    <property type="protein sequence ID" value="RCG26199.1"/>
    <property type="molecule type" value="Genomic_DNA"/>
</dbReference>
<keyword evidence="3" id="KW-0597">Phosphoprotein</keyword>
<organism evidence="6 7">
    <name type="scientific">Sphaerisporangium album</name>
    <dbReference type="NCBI Taxonomy" id="509200"/>
    <lineage>
        <taxon>Bacteria</taxon>
        <taxon>Bacillati</taxon>
        <taxon>Actinomycetota</taxon>
        <taxon>Actinomycetes</taxon>
        <taxon>Streptosporangiales</taxon>
        <taxon>Streptosporangiaceae</taxon>
        <taxon>Sphaerisporangium</taxon>
    </lineage>
</organism>
<dbReference type="Pfam" id="PF00975">
    <property type="entry name" value="Thioesterase"/>
    <property type="match status" value="1"/>
</dbReference>
<dbReference type="InterPro" id="IPR025110">
    <property type="entry name" value="AMP-bd_C"/>
</dbReference>
<keyword evidence="2" id="KW-0596">Phosphopantetheine</keyword>
<keyword evidence="7" id="KW-1185">Reference proteome</keyword>
<dbReference type="GO" id="GO:0043041">
    <property type="term" value="P:amino acid activation for nonribosomal peptide biosynthetic process"/>
    <property type="evidence" value="ECO:0007669"/>
    <property type="project" value="TreeGrafter"/>
</dbReference>
<feature type="region of interest" description="Disordered" evidence="4">
    <location>
        <begin position="22"/>
        <end position="47"/>
    </location>
</feature>
<dbReference type="SUPFAM" id="SSF52777">
    <property type="entry name" value="CoA-dependent acyltransferases"/>
    <property type="match status" value="2"/>
</dbReference>
<dbReference type="RefSeq" id="WP_114032237.1">
    <property type="nucleotide sequence ID" value="NZ_QOIL01000020.1"/>
</dbReference>
<dbReference type="CDD" id="cd19531">
    <property type="entry name" value="LCL_NRPS-like"/>
    <property type="match status" value="1"/>
</dbReference>
<dbReference type="GO" id="GO:0009366">
    <property type="term" value="C:enterobactin synthetase complex"/>
    <property type="evidence" value="ECO:0007669"/>
    <property type="project" value="TreeGrafter"/>
</dbReference>
<dbReference type="SUPFAM" id="SSF56801">
    <property type="entry name" value="Acetyl-CoA synthetase-like"/>
    <property type="match status" value="1"/>
</dbReference>
<dbReference type="PROSITE" id="PS50075">
    <property type="entry name" value="CARRIER"/>
    <property type="match status" value="1"/>
</dbReference>
<dbReference type="Gene3D" id="1.10.1200.10">
    <property type="entry name" value="ACP-like"/>
    <property type="match status" value="1"/>
</dbReference>
<dbReference type="PANTHER" id="PTHR45527">
    <property type="entry name" value="NONRIBOSOMAL PEPTIDE SYNTHETASE"/>
    <property type="match status" value="1"/>
</dbReference>
<dbReference type="Gene3D" id="3.40.50.1820">
    <property type="entry name" value="alpha/beta hydrolase"/>
    <property type="match status" value="1"/>
</dbReference>
<dbReference type="OrthoDB" id="3671989at2"/>
<dbReference type="GO" id="GO:0008610">
    <property type="term" value="P:lipid biosynthetic process"/>
    <property type="evidence" value="ECO:0007669"/>
    <property type="project" value="UniProtKB-ARBA"/>
</dbReference>
<dbReference type="Pfam" id="PF00668">
    <property type="entry name" value="Condensation"/>
    <property type="match status" value="1"/>
</dbReference>
<dbReference type="FunFam" id="3.40.50.12780:FF:000012">
    <property type="entry name" value="Non-ribosomal peptide synthetase"/>
    <property type="match status" value="1"/>
</dbReference>
<feature type="compositionally biased region" description="Basic and acidic residues" evidence="4">
    <location>
        <begin position="992"/>
        <end position="1006"/>
    </location>
</feature>
<feature type="region of interest" description="Disordered" evidence="4">
    <location>
        <begin position="992"/>
        <end position="1011"/>
    </location>
</feature>